<comment type="caution">
    <text evidence="2">The sequence shown here is derived from an EMBL/GenBank/DDBJ whole genome shotgun (WGS) entry which is preliminary data.</text>
</comment>
<dbReference type="Proteomes" id="UP000265520">
    <property type="component" value="Unassembled WGS sequence"/>
</dbReference>
<organism evidence="2 3">
    <name type="scientific">Trifolium medium</name>
    <dbReference type="NCBI Taxonomy" id="97028"/>
    <lineage>
        <taxon>Eukaryota</taxon>
        <taxon>Viridiplantae</taxon>
        <taxon>Streptophyta</taxon>
        <taxon>Embryophyta</taxon>
        <taxon>Tracheophyta</taxon>
        <taxon>Spermatophyta</taxon>
        <taxon>Magnoliopsida</taxon>
        <taxon>eudicotyledons</taxon>
        <taxon>Gunneridae</taxon>
        <taxon>Pentapetalae</taxon>
        <taxon>rosids</taxon>
        <taxon>fabids</taxon>
        <taxon>Fabales</taxon>
        <taxon>Fabaceae</taxon>
        <taxon>Papilionoideae</taxon>
        <taxon>50 kb inversion clade</taxon>
        <taxon>NPAAA clade</taxon>
        <taxon>Hologalegina</taxon>
        <taxon>IRL clade</taxon>
        <taxon>Trifolieae</taxon>
        <taxon>Trifolium</taxon>
    </lineage>
</organism>
<protein>
    <submittedName>
        <fullName evidence="2">Uncharacterized protein</fullName>
    </submittedName>
</protein>
<name>A0A392QTS7_9FABA</name>
<reference evidence="2 3" key="1">
    <citation type="journal article" date="2018" name="Front. Plant Sci.">
        <title>Red Clover (Trifolium pratense) and Zigzag Clover (T. medium) - A Picture of Genomic Similarities and Differences.</title>
        <authorList>
            <person name="Dluhosova J."/>
            <person name="Istvanek J."/>
            <person name="Nedelnik J."/>
            <person name="Repkova J."/>
        </authorList>
    </citation>
    <scope>NUCLEOTIDE SEQUENCE [LARGE SCALE GENOMIC DNA]</scope>
    <source>
        <strain evidence="3">cv. 10/8</strain>
        <tissue evidence="2">Leaf</tissue>
    </source>
</reference>
<proteinExistence type="predicted"/>
<accession>A0A392QTS7</accession>
<keyword evidence="3" id="KW-1185">Reference proteome</keyword>
<feature type="region of interest" description="Disordered" evidence="1">
    <location>
        <begin position="1"/>
        <end position="36"/>
    </location>
</feature>
<evidence type="ECO:0000313" key="2">
    <source>
        <dbReference type="EMBL" id="MCI27407.1"/>
    </source>
</evidence>
<evidence type="ECO:0000313" key="3">
    <source>
        <dbReference type="Proteomes" id="UP000265520"/>
    </source>
</evidence>
<dbReference type="EMBL" id="LXQA010159138">
    <property type="protein sequence ID" value="MCI27407.1"/>
    <property type="molecule type" value="Genomic_DNA"/>
</dbReference>
<evidence type="ECO:0000256" key="1">
    <source>
        <dbReference type="SAM" id="MobiDB-lite"/>
    </source>
</evidence>
<sequence length="36" mass="3916">MQGKGETEPREKSVEREGDRRGPVARERGNGGDDGC</sequence>
<dbReference type="AlphaFoldDB" id="A0A392QTS7"/>